<dbReference type="EMBL" id="FCON02000144">
    <property type="protein sequence ID" value="SAL83763.1"/>
    <property type="molecule type" value="Genomic_DNA"/>
</dbReference>
<organism evidence="5 6">
    <name type="scientific">Caballeronia choica</name>
    <dbReference type="NCBI Taxonomy" id="326476"/>
    <lineage>
        <taxon>Bacteria</taxon>
        <taxon>Pseudomonadati</taxon>
        <taxon>Pseudomonadota</taxon>
        <taxon>Betaproteobacteria</taxon>
        <taxon>Burkholderiales</taxon>
        <taxon>Burkholderiaceae</taxon>
        <taxon>Caballeronia</taxon>
    </lineage>
</organism>
<dbReference type="PANTHER" id="PTHR43658:SF8">
    <property type="entry name" value="17-BETA-HYDROXYSTEROID DEHYDROGENASE 14-RELATED"/>
    <property type="match status" value="1"/>
</dbReference>
<dbReference type="OrthoDB" id="9794138at2"/>
<keyword evidence="3" id="KW-1133">Transmembrane helix</keyword>
<gene>
    <name evidence="5" type="ORF">AWB68_07034</name>
</gene>
<evidence type="ECO:0000256" key="2">
    <source>
        <dbReference type="RuleBase" id="RU000363"/>
    </source>
</evidence>
<dbReference type="PROSITE" id="PS00061">
    <property type="entry name" value="ADH_SHORT"/>
    <property type="match status" value="1"/>
</dbReference>
<dbReference type="PRINTS" id="PR00081">
    <property type="entry name" value="GDHRDH"/>
</dbReference>
<comment type="similarity">
    <text evidence="2">Belongs to the short-chain dehydrogenases/reductases (SDR) family.</text>
</comment>
<dbReference type="Pfam" id="PF00106">
    <property type="entry name" value="adh_short"/>
    <property type="match status" value="1"/>
</dbReference>
<proteinExistence type="inferred from homology"/>
<keyword evidence="6" id="KW-1185">Reference proteome</keyword>
<feature type="domain" description="Ketoreductase" evidence="4">
    <location>
        <begin position="6"/>
        <end position="195"/>
    </location>
</feature>
<dbReference type="InterPro" id="IPR020904">
    <property type="entry name" value="Sc_DH/Rdtase_CS"/>
</dbReference>
<dbReference type="InterPro" id="IPR057326">
    <property type="entry name" value="KR_dom"/>
</dbReference>
<dbReference type="Gene3D" id="3.40.50.720">
    <property type="entry name" value="NAD(P)-binding Rossmann-like Domain"/>
    <property type="match status" value="1"/>
</dbReference>
<dbReference type="SMART" id="SM00822">
    <property type="entry name" value="PKS_KR"/>
    <property type="match status" value="1"/>
</dbReference>
<keyword evidence="3" id="KW-0812">Transmembrane</keyword>
<dbReference type="GO" id="GO:0016491">
    <property type="term" value="F:oxidoreductase activity"/>
    <property type="evidence" value="ECO:0007669"/>
    <property type="project" value="UniProtKB-KW"/>
</dbReference>
<dbReference type="AlphaFoldDB" id="A0A158KSQ8"/>
<keyword evidence="3" id="KW-0472">Membrane</keyword>
<comment type="caution">
    <text evidence="5">The sequence shown here is derived from an EMBL/GenBank/DDBJ whole genome shotgun (WGS) entry which is preliminary data.</text>
</comment>
<evidence type="ECO:0000259" key="4">
    <source>
        <dbReference type="SMART" id="SM00822"/>
    </source>
</evidence>
<feature type="transmembrane region" description="Helical" evidence="3">
    <location>
        <begin position="7"/>
        <end position="26"/>
    </location>
</feature>
<protein>
    <submittedName>
        <fullName evidence="5">Short-chain dehydrogenase/reductase SDR</fullName>
    </submittedName>
</protein>
<dbReference type="InterPro" id="IPR002347">
    <property type="entry name" value="SDR_fam"/>
</dbReference>
<dbReference type="Proteomes" id="UP000054770">
    <property type="component" value="Unassembled WGS sequence"/>
</dbReference>
<name>A0A158KSQ8_9BURK</name>
<dbReference type="RefSeq" id="WP_087648911.1">
    <property type="nucleotide sequence ID" value="NZ_FCON02000144.1"/>
</dbReference>
<evidence type="ECO:0000256" key="1">
    <source>
        <dbReference type="ARBA" id="ARBA00023002"/>
    </source>
</evidence>
<dbReference type="InterPro" id="IPR036291">
    <property type="entry name" value="NAD(P)-bd_dom_sf"/>
</dbReference>
<evidence type="ECO:0000313" key="6">
    <source>
        <dbReference type="Proteomes" id="UP000054770"/>
    </source>
</evidence>
<evidence type="ECO:0000313" key="5">
    <source>
        <dbReference type="EMBL" id="SAL83763.1"/>
    </source>
</evidence>
<dbReference type="PANTHER" id="PTHR43658">
    <property type="entry name" value="SHORT-CHAIN DEHYDROGENASE/REDUCTASE"/>
    <property type="match status" value="1"/>
</dbReference>
<reference evidence="5" key="1">
    <citation type="submission" date="2016-01" db="EMBL/GenBank/DDBJ databases">
        <authorList>
            <person name="Peeters C."/>
        </authorList>
    </citation>
    <scope>NUCLEOTIDE SEQUENCE [LARGE SCALE GENOMIC DNA]</scope>
    <source>
        <strain evidence="5">LMG 22940</strain>
    </source>
</reference>
<sequence length="258" mass="27044">MHIQDKVIVITGGASGLGLATALYLVQEKGAYVAIFDLNVEAGEKAVADIGAERAMFVKTDVSNEESVQTAVDAVVARFGAIHVCINGAAVPTAFKVLGKEGKAAPLARFAQTTAVNLNGVFNVMSKCAEQMANNEAEAGEERGVVINVSSGAAYEGQIGQSAYAATKAGIIGMNMPAARELGSIGVRVNAIAPGLFMTAMVASLDEKVLSVLKEQMEAPKRLGDMREFAHCCTFIIENAYVNGETVRLDAASRMRAK</sequence>
<dbReference type="SUPFAM" id="SSF51735">
    <property type="entry name" value="NAD(P)-binding Rossmann-fold domains"/>
    <property type="match status" value="1"/>
</dbReference>
<keyword evidence="1" id="KW-0560">Oxidoreductase</keyword>
<dbReference type="PRINTS" id="PR00080">
    <property type="entry name" value="SDRFAMILY"/>
</dbReference>
<accession>A0A158KSQ8</accession>
<evidence type="ECO:0000256" key="3">
    <source>
        <dbReference type="SAM" id="Phobius"/>
    </source>
</evidence>